<name>A0ABW5QBE2_9BACI</name>
<dbReference type="Proteomes" id="UP001597452">
    <property type="component" value="Unassembled WGS sequence"/>
</dbReference>
<proteinExistence type="predicted"/>
<dbReference type="SUPFAM" id="SSF52540">
    <property type="entry name" value="P-loop containing nucleoside triphosphate hydrolases"/>
    <property type="match status" value="1"/>
</dbReference>
<gene>
    <name evidence="2" type="ORF">ACFSW4_10635</name>
</gene>
<evidence type="ECO:0000313" key="3">
    <source>
        <dbReference type="Proteomes" id="UP001597452"/>
    </source>
</evidence>
<dbReference type="PANTHER" id="PTHR30267">
    <property type="entry name" value="PROTEIN KINASE PRKA"/>
    <property type="match status" value="1"/>
</dbReference>
<accession>A0ABW5QBE2</accession>
<dbReference type="EMBL" id="JBHUMZ010000023">
    <property type="protein sequence ID" value="MFD2639323.1"/>
    <property type="molecule type" value="Genomic_DNA"/>
</dbReference>
<dbReference type="InterPro" id="IPR013153">
    <property type="entry name" value="Prk_AAA"/>
</dbReference>
<sequence>MEYNLSLEEYVHLILKGTFRPKRAHELLYHAVQYAIQSNHIPNDVNEELINQINEQYLRPASLGYDIQKRMLILVGPPGSGKSSIVRFLKRALETYTQTEEGAIYQISGCPMQEDPLLALPDDVREQLPMTVCGTLSPYNLMRLNDEWKDWKAVPVERFYISKSGRKGIGTFFPADPYTQDTSDLIGSIDYANITKYGSPSDPRAYRYDGEFQAANRGLLELQEIFKAEPKLLYPFLSLAEENQYKISRQSMLSADEVVVGHTNEPDLLRVTTDEPSPVLNRMVFIKVGYTLSINHEVNIYKQKILKQDCKRLGYQALEALAAALIFTRMKKPLKGLTKIETLEHFNKQKQFESSMIGLDPRYAFQVLSIVCAKNLKQIGAHDLLDELKRIIQEDYRLPHELKDGVMYNIQIAYKYYDFEWLKLLRSIIERTDSEAIHHFIQHDQKQIHNALGMDDSNQTELKSSLEYLNVDLTRITLEELPSDAKEVIIDSYILSKKAQLEEWFKVTILPALKRQGHYIDQTQQDQLLNLLSEGVRSYF</sequence>
<dbReference type="SMART" id="SM00763">
    <property type="entry name" value="AAA_PrkA"/>
    <property type="match status" value="1"/>
</dbReference>
<evidence type="ECO:0000313" key="2">
    <source>
        <dbReference type="EMBL" id="MFD2639323.1"/>
    </source>
</evidence>
<dbReference type="Gene3D" id="3.40.50.300">
    <property type="entry name" value="P-loop containing nucleotide triphosphate hydrolases"/>
    <property type="match status" value="1"/>
</dbReference>
<protein>
    <recommendedName>
        <fullName evidence="1">PrkA AAA domain-containing protein</fullName>
    </recommendedName>
</protein>
<reference evidence="3" key="1">
    <citation type="journal article" date="2019" name="Int. J. Syst. Evol. Microbiol.">
        <title>The Global Catalogue of Microorganisms (GCM) 10K type strain sequencing project: providing services to taxonomists for standard genome sequencing and annotation.</title>
        <authorList>
            <consortium name="The Broad Institute Genomics Platform"/>
            <consortium name="The Broad Institute Genome Sequencing Center for Infectious Disease"/>
            <person name="Wu L."/>
            <person name="Ma J."/>
        </authorList>
    </citation>
    <scope>NUCLEOTIDE SEQUENCE [LARGE SCALE GENOMIC DNA]</scope>
    <source>
        <strain evidence="3">TISTR 1571</strain>
    </source>
</reference>
<organism evidence="2 3">
    <name type="scientific">Piscibacillus salipiscarius</name>
    <dbReference type="NCBI Taxonomy" id="299480"/>
    <lineage>
        <taxon>Bacteria</taxon>
        <taxon>Bacillati</taxon>
        <taxon>Bacillota</taxon>
        <taxon>Bacilli</taxon>
        <taxon>Bacillales</taxon>
        <taxon>Bacillaceae</taxon>
        <taxon>Piscibacillus</taxon>
    </lineage>
</organism>
<dbReference type="InterPro" id="IPR027417">
    <property type="entry name" value="P-loop_NTPase"/>
</dbReference>
<feature type="domain" description="PrkA AAA" evidence="1">
    <location>
        <begin position="5"/>
        <end position="337"/>
    </location>
</feature>
<dbReference type="RefSeq" id="WP_377329189.1">
    <property type="nucleotide sequence ID" value="NZ_JBHUMZ010000023.1"/>
</dbReference>
<evidence type="ECO:0000259" key="1">
    <source>
        <dbReference type="SMART" id="SM00763"/>
    </source>
</evidence>
<dbReference type="Pfam" id="PF08298">
    <property type="entry name" value="AAA_PrkA"/>
    <property type="match status" value="1"/>
</dbReference>
<dbReference type="PANTHER" id="PTHR30267:SF2">
    <property type="entry name" value="PROTEIN PRKA"/>
    <property type="match status" value="1"/>
</dbReference>
<comment type="caution">
    <text evidence="2">The sequence shown here is derived from an EMBL/GenBank/DDBJ whole genome shotgun (WGS) entry which is preliminary data.</text>
</comment>
<keyword evidence="3" id="KW-1185">Reference proteome</keyword>